<dbReference type="OrthoDB" id="190375at2759"/>
<dbReference type="PRINTS" id="PR00219">
    <property type="entry name" value="SYNAPTOBREVN"/>
</dbReference>
<keyword evidence="3" id="KW-1133">Transmembrane helix</keyword>
<dbReference type="GO" id="GO:0016020">
    <property type="term" value="C:membrane"/>
    <property type="evidence" value="ECO:0007669"/>
    <property type="project" value="InterPro"/>
</dbReference>
<sequence length="146" mass="16781">MYSSSKRKVDEQDLEKSKDDEKERLINVGDDEEEEEDDFFLKGAAAKKSVRFSTDKMKVVQAQVSEVTSAMRDNVGRLLERGDQLEELSARSDHLATTADSFRNSSVRLRRNMWWQTTKSRLVIGCTLIILALIVFVPIIIKYHRA</sequence>
<reference evidence="6" key="1">
    <citation type="submission" date="2025-08" db="UniProtKB">
        <authorList>
            <consortium name="RefSeq"/>
        </authorList>
    </citation>
    <scope>IDENTIFICATION</scope>
    <source>
        <tissue evidence="6">Whole organism</tissue>
    </source>
</reference>
<dbReference type="InterPro" id="IPR042887">
    <property type="entry name" value="VAMP4"/>
</dbReference>
<evidence type="ECO:0000313" key="5">
    <source>
        <dbReference type="Proteomes" id="UP000694843"/>
    </source>
</evidence>
<feature type="domain" description="V-SNARE coiled-coil homology" evidence="4">
    <location>
        <begin position="56"/>
        <end position="116"/>
    </location>
</feature>
<keyword evidence="3" id="KW-0472">Membrane</keyword>
<dbReference type="PROSITE" id="PS50892">
    <property type="entry name" value="V_SNARE"/>
    <property type="match status" value="1"/>
</dbReference>
<dbReference type="PANTHER" id="PTHR46897">
    <property type="entry name" value="VESICLE-ASSOCIATED MEMBRANE PROTEIN 4"/>
    <property type="match status" value="1"/>
</dbReference>
<dbReference type="Gene3D" id="1.20.5.110">
    <property type="match status" value="1"/>
</dbReference>
<dbReference type="RefSeq" id="XP_018020121.1">
    <property type="nucleotide sequence ID" value="XM_018164632.2"/>
</dbReference>
<protein>
    <submittedName>
        <fullName evidence="6">Vesicle-associated membrane protein 4-like</fullName>
    </submittedName>
</protein>
<keyword evidence="1" id="KW-0175">Coiled coil</keyword>
<dbReference type="Proteomes" id="UP000694843">
    <property type="component" value="Unplaced"/>
</dbReference>
<gene>
    <name evidence="6" type="primary">LOC108676544</name>
</gene>
<dbReference type="SUPFAM" id="SSF58038">
    <property type="entry name" value="SNARE fusion complex"/>
    <property type="match status" value="1"/>
</dbReference>
<name>A0A8B7P4X1_HYAAZ</name>
<evidence type="ECO:0000256" key="3">
    <source>
        <dbReference type="SAM" id="Phobius"/>
    </source>
</evidence>
<keyword evidence="3" id="KW-0812">Transmembrane</keyword>
<dbReference type="InterPro" id="IPR042855">
    <property type="entry name" value="V_SNARE_CC"/>
</dbReference>
<dbReference type="GO" id="GO:0016192">
    <property type="term" value="P:vesicle-mediated transport"/>
    <property type="evidence" value="ECO:0007669"/>
    <property type="project" value="InterPro"/>
</dbReference>
<dbReference type="GO" id="GO:0090161">
    <property type="term" value="P:Golgi ribbon formation"/>
    <property type="evidence" value="ECO:0007669"/>
    <property type="project" value="InterPro"/>
</dbReference>
<feature type="region of interest" description="Disordered" evidence="2">
    <location>
        <begin position="1"/>
        <end position="34"/>
    </location>
</feature>
<accession>A0A8B7P4X1</accession>
<dbReference type="InterPro" id="IPR001388">
    <property type="entry name" value="Synaptobrevin-like"/>
</dbReference>
<dbReference type="GeneID" id="108676544"/>
<feature type="transmembrane region" description="Helical" evidence="3">
    <location>
        <begin position="122"/>
        <end position="141"/>
    </location>
</feature>
<proteinExistence type="predicted"/>
<dbReference type="AlphaFoldDB" id="A0A8B7P4X1"/>
<evidence type="ECO:0000259" key="4">
    <source>
        <dbReference type="PROSITE" id="PS50892"/>
    </source>
</evidence>
<keyword evidence="5" id="KW-1185">Reference proteome</keyword>
<evidence type="ECO:0000256" key="1">
    <source>
        <dbReference type="PROSITE-ProRule" id="PRU00290"/>
    </source>
</evidence>
<dbReference type="Pfam" id="PF00957">
    <property type="entry name" value="Synaptobrevin"/>
    <property type="match status" value="1"/>
</dbReference>
<dbReference type="PANTHER" id="PTHR46897:SF1">
    <property type="entry name" value="VESICLE-ASSOCIATED MEMBRANE PROTEIN 4"/>
    <property type="match status" value="1"/>
</dbReference>
<evidence type="ECO:0000313" key="6">
    <source>
        <dbReference type="RefSeq" id="XP_018020121.1"/>
    </source>
</evidence>
<dbReference type="KEGG" id="hazt:108676544"/>
<feature type="compositionally biased region" description="Basic and acidic residues" evidence="2">
    <location>
        <begin position="7"/>
        <end position="25"/>
    </location>
</feature>
<evidence type="ECO:0000256" key="2">
    <source>
        <dbReference type="SAM" id="MobiDB-lite"/>
    </source>
</evidence>
<organism evidence="5 6">
    <name type="scientific">Hyalella azteca</name>
    <name type="common">Amphipod</name>
    <dbReference type="NCBI Taxonomy" id="294128"/>
    <lineage>
        <taxon>Eukaryota</taxon>
        <taxon>Metazoa</taxon>
        <taxon>Ecdysozoa</taxon>
        <taxon>Arthropoda</taxon>
        <taxon>Crustacea</taxon>
        <taxon>Multicrustacea</taxon>
        <taxon>Malacostraca</taxon>
        <taxon>Eumalacostraca</taxon>
        <taxon>Peracarida</taxon>
        <taxon>Amphipoda</taxon>
        <taxon>Senticaudata</taxon>
        <taxon>Talitrida</taxon>
        <taxon>Talitroidea</taxon>
        <taxon>Hyalellidae</taxon>
        <taxon>Hyalella</taxon>
    </lineage>
</organism>
<dbReference type="OMA" id="LDIMVLY"/>